<evidence type="ECO:0000313" key="4">
    <source>
        <dbReference type="Proteomes" id="UP001160301"/>
    </source>
</evidence>
<sequence length="162" mass="17577">MAESTLDLRDLPKDRAYDELERTLEAILAGLADPIAAMATMSALLHHGFGHLWTGFYRVVAPDLLRVGPYQGTLGCLEIPFGKGVCGAAARDLRTVVVPDVHAFPGHITCDARSRSEIVVPVLDASGALLAVLDIDSDRPATFDDEDRRRLEALVGWFARVP</sequence>
<dbReference type="SMART" id="SM00065">
    <property type="entry name" value="GAF"/>
    <property type="match status" value="1"/>
</dbReference>
<protein>
    <submittedName>
        <fullName evidence="3">GAF domain-containing protein</fullName>
    </submittedName>
</protein>
<dbReference type="Gene3D" id="3.30.450.40">
    <property type="match status" value="1"/>
</dbReference>
<dbReference type="InterPro" id="IPR003018">
    <property type="entry name" value="GAF"/>
</dbReference>
<comment type="similarity">
    <text evidence="1">Belongs to the free Met sulfoxide reductase family.</text>
</comment>
<proteinExistence type="inferred from homology"/>
<dbReference type="PANTHER" id="PTHR21021:SF15">
    <property type="entry name" value="FREE METHIONINE-R-SULFOXIDE REDUCTASE"/>
    <property type="match status" value="1"/>
</dbReference>
<name>A0ABT6NM82_9BACT</name>
<evidence type="ECO:0000256" key="1">
    <source>
        <dbReference type="ARBA" id="ARBA00038454"/>
    </source>
</evidence>
<comment type="caution">
    <text evidence="3">The sequence shown here is derived from an EMBL/GenBank/DDBJ whole genome shotgun (WGS) entry which is preliminary data.</text>
</comment>
<dbReference type="Pfam" id="PF01590">
    <property type="entry name" value="GAF"/>
    <property type="match status" value="1"/>
</dbReference>
<evidence type="ECO:0000313" key="3">
    <source>
        <dbReference type="EMBL" id="MDI1429427.1"/>
    </source>
</evidence>
<organism evidence="3 4">
    <name type="scientific">Polyangium sorediatum</name>
    <dbReference type="NCBI Taxonomy" id="889274"/>
    <lineage>
        <taxon>Bacteria</taxon>
        <taxon>Pseudomonadati</taxon>
        <taxon>Myxococcota</taxon>
        <taxon>Polyangia</taxon>
        <taxon>Polyangiales</taxon>
        <taxon>Polyangiaceae</taxon>
        <taxon>Polyangium</taxon>
    </lineage>
</organism>
<dbReference type="Proteomes" id="UP001160301">
    <property type="component" value="Unassembled WGS sequence"/>
</dbReference>
<dbReference type="RefSeq" id="WP_136967528.1">
    <property type="nucleotide sequence ID" value="NZ_JARZHI010000005.1"/>
</dbReference>
<gene>
    <name evidence="3" type="ORF">QHF89_07970</name>
</gene>
<evidence type="ECO:0000259" key="2">
    <source>
        <dbReference type="SMART" id="SM00065"/>
    </source>
</evidence>
<feature type="domain" description="GAF" evidence="2">
    <location>
        <begin position="33"/>
        <end position="162"/>
    </location>
</feature>
<dbReference type="SUPFAM" id="SSF55781">
    <property type="entry name" value="GAF domain-like"/>
    <property type="match status" value="1"/>
</dbReference>
<keyword evidence="4" id="KW-1185">Reference proteome</keyword>
<dbReference type="PANTHER" id="PTHR21021">
    <property type="entry name" value="GAF/PUTATIVE CYTOSKELETAL PROTEIN"/>
    <property type="match status" value="1"/>
</dbReference>
<reference evidence="3 4" key="1">
    <citation type="submission" date="2023-04" db="EMBL/GenBank/DDBJ databases">
        <title>The genome sequence of Polyangium sorediatum DSM14670.</title>
        <authorList>
            <person name="Zhang X."/>
        </authorList>
    </citation>
    <scope>NUCLEOTIDE SEQUENCE [LARGE SCALE GENOMIC DNA]</scope>
    <source>
        <strain evidence="3 4">DSM 14670</strain>
    </source>
</reference>
<dbReference type="EMBL" id="JARZHI010000005">
    <property type="protein sequence ID" value="MDI1429427.1"/>
    <property type="molecule type" value="Genomic_DNA"/>
</dbReference>
<accession>A0ABT6NM82</accession>
<dbReference type="InterPro" id="IPR051330">
    <property type="entry name" value="Phosphatase_reg/MetRdx"/>
</dbReference>
<dbReference type="InterPro" id="IPR029016">
    <property type="entry name" value="GAF-like_dom_sf"/>
</dbReference>